<keyword evidence="1" id="KW-0472">Membrane</keyword>
<dbReference type="EMBL" id="AFGF01000089">
    <property type="protein sequence ID" value="EGO63782.1"/>
    <property type="molecule type" value="Genomic_DNA"/>
</dbReference>
<evidence type="ECO:0000313" key="3">
    <source>
        <dbReference type="Proteomes" id="UP000003240"/>
    </source>
</evidence>
<dbReference type="AlphaFoldDB" id="F7NJJ6"/>
<keyword evidence="1" id="KW-1133">Transmembrane helix</keyword>
<evidence type="ECO:0000256" key="1">
    <source>
        <dbReference type="SAM" id="Phobius"/>
    </source>
</evidence>
<comment type="caution">
    <text evidence="2">The sequence shown here is derived from an EMBL/GenBank/DDBJ whole genome shotgun (WGS) entry which is preliminary data.</text>
</comment>
<keyword evidence="1" id="KW-0812">Transmembrane</keyword>
<evidence type="ECO:0000313" key="2">
    <source>
        <dbReference type="EMBL" id="EGO63782.1"/>
    </source>
</evidence>
<accession>F7NJJ6</accession>
<gene>
    <name evidence="2" type="ORF">ALO_11259</name>
</gene>
<reference evidence="2 3" key="1">
    <citation type="journal article" date="2011" name="EMBO J.">
        <title>Structural diversity of bacterial flagellar motors.</title>
        <authorList>
            <person name="Chen S."/>
            <person name="Beeby M."/>
            <person name="Murphy G.E."/>
            <person name="Leadbetter J.R."/>
            <person name="Hendrixson D.R."/>
            <person name="Briegel A."/>
            <person name="Li Z."/>
            <person name="Shi J."/>
            <person name="Tocheva E.I."/>
            <person name="Muller A."/>
            <person name="Dobro M.J."/>
            <person name="Jensen G.J."/>
        </authorList>
    </citation>
    <scope>NUCLEOTIDE SEQUENCE [LARGE SCALE GENOMIC DNA]</scope>
    <source>
        <strain evidence="2 3">DSM 6540</strain>
    </source>
</reference>
<protein>
    <recommendedName>
        <fullName evidence="4">YcxB-like protein domain-containing protein</fullName>
    </recommendedName>
</protein>
<feature type="non-terminal residue" evidence="2">
    <location>
        <position position="116"/>
    </location>
</feature>
<dbReference type="RefSeq" id="WP_004095563.1">
    <property type="nucleotide sequence ID" value="NZ_AFGF01000089.1"/>
</dbReference>
<keyword evidence="3" id="KW-1185">Reference proteome</keyword>
<dbReference type="Proteomes" id="UP000003240">
    <property type="component" value="Unassembled WGS sequence"/>
</dbReference>
<sequence>MQEQTIKVCVKTELKDYYALASVIRGKWQIPTNIIFSLAAIIAILIGQYSSASILIILIVCNHLWTKLQDRKIYESNKIGQKERWYTISENGIIIASLDGNSTSYVEWTEMYGARQ</sequence>
<feature type="transmembrane region" description="Helical" evidence="1">
    <location>
        <begin position="34"/>
        <end position="61"/>
    </location>
</feature>
<proteinExistence type="predicted"/>
<dbReference type="OrthoDB" id="9819372at2"/>
<evidence type="ECO:0008006" key="4">
    <source>
        <dbReference type="Google" id="ProtNLM"/>
    </source>
</evidence>
<name>F7NJJ6_9FIRM</name>
<organism evidence="2 3">
    <name type="scientific">Acetonema longum DSM 6540</name>
    <dbReference type="NCBI Taxonomy" id="1009370"/>
    <lineage>
        <taxon>Bacteria</taxon>
        <taxon>Bacillati</taxon>
        <taxon>Bacillota</taxon>
        <taxon>Negativicutes</taxon>
        <taxon>Acetonemataceae</taxon>
        <taxon>Acetonema</taxon>
    </lineage>
</organism>